<evidence type="ECO:0000256" key="5">
    <source>
        <dbReference type="ARBA" id="ARBA00022448"/>
    </source>
</evidence>
<organism evidence="11 12">
    <name type="scientific">Patiria miniata</name>
    <name type="common">Bat star</name>
    <name type="synonym">Asterina miniata</name>
    <dbReference type="NCBI Taxonomy" id="46514"/>
    <lineage>
        <taxon>Eukaryota</taxon>
        <taxon>Metazoa</taxon>
        <taxon>Echinodermata</taxon>
        <taxon>Eleutherozoa</taxon>
        <taxon>Asterozoa</taxon>
        <taxon>Asteroidea</taxon>
        <taxon>Valvatacea</taxon>
        <taxon>Valvatida</taxon>
        <taxon>Asterinidae</taxon>
        <taxon>Patiria</taxon>
    </lineage>
</organism>
<keyword evidence="7" id="KW-0653">Protein transport</keyword>
<evidence type="ECO:0000256" key="3">
    <source>
        <dbReference type="ARBA" id="ARBA00008926"/>
    </source>
</evidence>
<evidence type="ECO:0000256" key="1">
    <source>
        <dbReference type="ARBA" id="ARBA00004567"/>
    </source>
</evidence>
<dbReference type="GO" id="GO:0008139">
    <property type="term" value="F:nuclear localization sequence binding"/>
    <property type="evidence" value="ECO:0007669"/>
    <property type="project" value="TreeGrafter"/>
</dbReference>
<proteinExistence type="inferred from homology"/>
<dbReference type="AlphaFoldDB" id="A0A913ZX64"/>
<reference evidence="11" key="1">
    <citation type="submission" date="2022-11" db="UniProtKB">
        <authorList>
            <consortium name="EnsemblMetazoa"/>
        </authorList>
    </citation>
    <scope>IDENTIFICATION</scope>
</reference>
<dbReference type="GO" id="GO:0034398">
    <property type="term" value="P:telomere tethering at nuclear periphery"/>
    <property type="evidence" value="ECO:0007669"/>
    <property type="project" value="TreeGrafter"/>
</dbReference>
<keyword evidence="6" id="KW-0509">mRNA transport</keyword>
<accession>A0A913ZX64</accession>
<dbReference type="EnsemblMetazoa" id="XM_038199952.1">
    <property type="protein sequence ID" value="XP_038055880.1"/>
    <property type="gene ID" value="LOC119727876"/>
</dbReference>
<dbReference type="FunFam" id="1.10.10.2360:FF:000001">
    <property type="entry name" value="Nuclear pore complex protein Nup98-Nup96"/>
    <property type="match status" value="1"/>
</dbReference>
<protein>
    <recommendedName>
        <fullName evidence="4">Nuclear pore complex protein Nup98-Nup96</fullName>
    </recommendedName>
</protein>
<evidence type="ECO:0000256" key="4">
    <source>
        <dbReference type="ARBA" id="ARBA00013472"/>
    </source>
</evidence>
<evidence type="ECO:0000313" key="12">
    <source>
        <dbReference type="Proteomes" id="UP000887568"/>
    </source>
</evidence>
<dbReference type="Gene3D" id="1.10.10.2360">
    <property type="match status" value="1"/>
</dbReference>
<comment type="subcellular location">
    <subcellularLocation>
        <location evidence="2">Nucleus membrane</location>
        <topology evidence="2">Peripheral membrane protein</topology>
        <orientation evidence="2">Nucleoplasmic side</orientation>
    </subcellularLocation>
    <subcellularLocation>
        <location evidence="1">Nucleus</location>
        <location evidence="1">Nuclear pore complex</location>
    </subcellularLocation>
</comment>
<evidence type="ECO:0000256" key="6">
    <source>
        <dbReference type="ARBA" id="ARBA00022816"/>
    </source>
</evidence>
<dbReference type="InterPro" id="IPR037665">
    <property type="entry name" value="Nucleoporin_S59-like"/>
</dbReference>
<keyword evidence="8" id="KW-0811">Translocation</keyword>
<dbReference type="GO" id="GO:0017056">
    <property type="term" value="F:structural constituent of nuclear pore"/>
    <property type="evidence" value="ECO:0007669"/>
    <property type="project" value="TreeGrafter"/>
</dbReference>
<name>A0A913ZX64_PATMI</name>
<evidence type="ECO:0000256" key="8">
    <source>
        <dbReference type="ARBA" id="ARBA00023010"/>
    </source>
</evidence>
<dbReference type="Proteomes" id="UP000887568">
    <property type="component" value="Unplaced"/>
</dbReference>
<dbReference type="PANTHER" id="PTHR23198:SF6">
    <property type="entry name" value="NUCLEAR PORE COMPLEX PROTEIN NUP98-NUP96"/>
    <property type="match status" value="1"/>
</dbReference>
<dbReference type="GO" id="GO:0051028">
    <property type="term" value="P:mRNA transport"/>
    <property type="evidence" value="ECO:0007669"/>
    <property type="project" value="UniProtKB-KW"/>
</dbReference>
<dbReference type="OrthoDB" id="3797628at2759"/>
<dbReference type="PANTHER" id="PTHR23198">
    <property type="entry name" value="NUCLEOPORIN"/>
    <property type="match status" value="1"/>
</dbReference>
<dbReference type="GeneID" id="119727876"/>
<keyword evidence="12" id="KW-1185">Reference proteome</keyword>
<keyword evidence="9" id="KW-0906">Nuclear pore complex</keyword>
<keyword evidence="5" id="KW-0813">Transport</keyword>
<dbReference type="RefSeq" id="XP_038055880.1">
    <property type="nucleotide sequence ID" value="XM_038199952.1"/>
</dbReference>
<comment type="similarity">
    <text evidence="3">Belongs to the nucleoporin GLFG family.</text>
</comment>
<evidence type="ECO:0000256" key="2">
    <source>
        <dbReference type="ARBA" id="ARBA00004620"/>
    </source>
</evidence>
<dbReference type="GO" id="GO:0003723">
    <property type="term" value="F:RNA binding"/>
    <property type="evidence" value="ECO:0007669"/>
    <property type="project" value="TreeGrafter"/>
</dbReference>
<evidence type="ECO:0000313" key="11">
    <source>
        <dbReference type="EnsemblMetazoa" id="XP_038055880.1"/>
    </source>
</evidence>
<dbReference type="GO" id="GO:0000973">
    <property type="term" value="P:post-transcriptional tethering of RNA polymerase II gene DNA at nuclear periphery"/>
    <property type="evidence" value="ECO:0007669"/>
    <property type="project" value="TreeGrafter"/>
</dbReference>
<dbReference type="GO" id="GO:0006606">
    <property type="term" value="P:protein import into nucleus"/>
    <property type="evidence" value="ECO:0007669"/>
    <property type="project" value="TreeGrafter"/>
</dbReference>
<dbReference type="GO" id="GO:0044614">
    <property type="term" value="C:nuclear pore cytoplasmic filaments"/>
    <property type="evidence" value="ECO:0007669"/>
    <property type="project" value="TreeGrafter"/>
</dbReference>
<dbReference type="GO" id="GO:0031965">
    <property type="term" value="C:nuclear membrane"/>
    <property type="evidence" value="ECO:0007669"/>
    <property type="project" value="UniProtKB-SubCell"/>
</dbReference>
<keyword evidence="10" id="KW-0539">Nucleus</keyword>
<dbReference type="GO" id="GO:0006405">
    <property type="term" value="P:RNA export from nucleus"/>
    <property type="evidence" value="ECO:0007669"/>
    <property type="project" value="TreeGrafter"/>
</dbReference>
<sequence length="212" mass="23650">MYRETTLFGKTTTSHFGLMASGSGDLFGRTHKGTTIKFTPITSTDTVMKYGVHFNVNTRHQVITAMKIYENKSFEELRMEDYTANRKGPGSTGLLGQGMTQVDSKASGLFDKSKASSETSFCLDKIEFQAKTQSFEDKRSLFDKSPASLSGQTSTTRTHRGLCGARTGRLFAFGSGSTIKSKRVTRRSGRHTKVRTTRQEYENKGFELYPRS</sequence>
<evidence type="ECO:0000256" key="10">
    <source>
        <dbReference type="ARBA" id="ARBA00023242"/>
    </source>
</evidence>
<evidence type="ECO:0000256" key="9">
    <source>
        <dbReference type="ARBA" id="ARBA00023132"/>
    </source>
</evidence>
<dbReference type="Pfam" id="PF21240">
    <property type="entry name" value="Nup98_GLEBS"/>
    <property type="match status" value="1"/>
</dbReference>
<evidence type="ECO:0000256" key="7">
    <source>
        <dbReference type="ARBA" id="ARBA00022927"/>
    </source>
</evidence>